<name>A0A9Q0KBB7_9MAGN</name>
<dbReference type="AlphaFoldDB" id="A0A9Q0KBB7"/>
<reference evidence="1" key="1">
    <citation type="journal article" date="2023" name="Plant J.">
        <title>The genome of the king protea, Protea cynaroides.</title>
        <authorList>
            <person name="Chang J."/>
            <person name="Duong T.A."/>
            <person name="Schoeman C."/>
            <person name="Ma X."/>
            <person name="Roodt D."/>
            <person name="Barker N."/>
            <person name="Li Z."/>
            <person name="Van de Peer Y."/>
            <person name="Mizrachi E."/>
        </authorList>
    </citation>
    <scope>NUCLEOTIDE SEQUENCE</scope>
    <source>
        <tissue evidence="1">Young leaves</tissue>
    </source>
</reference>
<protein>
    <submittedName>
        <fullName evidence="1">Uncharacterized protein</fullName>
    </submittedName>
</protein>
<dbReference type="EMBL" id="JAMYWD010000007">
    <property type="protein sequence ID" value="KAJ4967299.1"/>
    <property type="molecule type" value="Genomic_DNA"/>
</dbReference>
<dbReference type="Proteomes" id="UP001141806">
    <property type="component" value="Unassembled WGS sequence"/>
</dbReference>
<sequence length="275" mass="31880">MADTEIAPFINILGYTLLVEVDSFHEVEDQLWSLFCLLTRLRSILMEFEKKQSEDLEEYMMEVGTLVHEAKVTVSYLDTTRKSGLVMDEAHKFRSKIGGFKSQIRGMMESNMWLRRFTKSSTSNISSLSKIPLLLRIILITRHDDVASHARSSTPPFYLRRLSKDEGRTLFSKRVTSLVDSHSHTQLDPNHYNTYHELVDARGGLPHAIFALPTEYHRHLLSTTNNEKDEESRLDKILPLEICECIYKSLPHHLKICLAYYHVLKEGYGFFNIKD</sequence>
<gene>
    <name evidence="1" type="ORF">NE237_019148</name>
</gene>
<keyword evidence="2" id="KW-1185">Reference proteome</keyword>
<proteinExistence type="predicted"/>
<dbReference type="InterPro" id="IPR027417">
    <property type="entry name" value="P-loop_NTPase"/>
</dbReference>
<accession>A0A9Q0KBB7</accession>
<organism evidence="1 2">
    <name type="scientific">Protea cynaroides</name>
    <dbReference type="NCBI Taxonomy" id="273540"/>
    <lineage>
        <taxon>Eukaryota</taxon>
        <taxon>Viridiplantae</taxon>
        <taxon>Streptophyta</taxon>
        <taxon>Embryophyta</taxon>
        <taxon>Tracheophyta</taxon>
        <taxon>Spermatophyta</taxon>
        <taxon>Magnoliopsida</taxon>
        <taxon>Proteales</taxon>
        <taxon>Proteaceae</taxon>
        <taxon>Protea</taxon>
    </lineage>
</organism>
<evidence type="ECO:0000313" key="2">
    <source>
        <dbReference type="Proteomes" id="UP001141806"/>
    </source>
</evidence>
<dbReference type="SUPFAM" id="SSF52540">
    <property type="entry name" value="P-loop containing nucleoside triphosphate hydrolases"/>
    <property type="match status" value="1"/>
</dbReference>
<comment type="caution">
    <text evidence="1">The sequence shown here is derived from an EMBL/GenBank/DDBJ whole genome shotgun (WGS) entry which is preliminary data.</text>
</comment>
<evidence type="ECO:0000313" key="1">
    <source>
        <dbReference type="EMBL" id="KAJ4967299.1"/>
    </source>
</evidence>